<feature type="compositionally biased region" description="Polar residues" evidence="1">
    <location>
        <begin position="104"/>
        <end position="116"/>
    </location>
</feature>
<comment type="caution">
    <text evidence="2">The sequence shown here is derived from an EMBL/GenBank/DDBJ whole genome shotgun (WGS) entry which is preliminary data.</text>
</comment>
<evidence type="ECO:0000313" key="2">
    <source>
        <dbReference type="EMBL" id="GFD36932.1"/>
    </source>
</evidence>
<proteinExistence type="predicted"/>
<sequence length="162" mass="18188">ESVNVNFDKISEMASKQFSLEPGLSNLNEIGKSSHPSVSQVSETSKKDLEDFFHNFYDEYFDASKIIKSSTTNVVTSNVKIPSHEKEVFHKSSKSFQEEHSSSLLDENIQQSSEEVGVPSLNTQSISNNMILNVDEASTSHNVFNERLEDAYFDVSTSFHDP</sequence>
<feature type="non-terminal residue" evidence="2">
    <location>
        <position position="162"/>
    </location>
</feature>
<feature type="compositionally biased region" description="Basic and acidic residues" evidence="1">
    <location>
        <begin position="88"/>
        <end position="101"/>
    </location>
</feature>
<evidence type="ECO:0008006" key="3">
    <source>
        <dbReference type="Google" id="ProtNLM"/>
    </source>
</evidence>
<accession>A0A699VMW2</accession>
<feature type="region of interest" description="Disordered" evidence="1">
    <location>
        <begin position="88"/>
        <end position="116"/>
    </location>
</feature>
<name>A0A699VMW2_TANCI</name>
<evidence type="ECO:0000256" key="1">
    <source>
        <dbReference type="SAM" id="MobiDB-lite"/>
    </source>
</evidence>
<reference evidence="2" key="1">
    <citation type="journal article" date="2019" name="Sci. Rep.">
        <title>Draft genome of Tanacetum cinerariifolium, the natural source of mosquito coil.</title>
        <authorList>
            <person name="Yamashiro T."/>
            <person name="Shiraishi A."/>
            <person name="Satake H."/>
            <person name="Nakayama K."/>
        </authorList>
    </citation>
    <scope>NUCLEOTIDE SEQUENCE</scope>
</reference>
<feature type="non-terminal residue" evidence="2">
    <location>
        <position position="1"/>
    </location>
</feature>
<dbReference type="EMBL" id="BKCJ011478438">
    <property type="protein sequence ID" value="GFD36932.1"/>
    <property type="molecule type" value="Genomic_DNA"/>
</dbReference>
<organism evidence="2">
    <name type="scientific">Tanacetum cinerariifolium</name>
    <name type="common">Dalmatian daisy</name>
    <name type="synonym">Chrysanthemum cinerariifolium</name>
    <dbReference type="NCBI Taxonomy" id="118510"/>
    <lineage>
        <taxon>Eukaryota</taxon>
        <taxon>Viridiplantae</taxon>
        <taxon>Streptophyta</taxon>
        <taxon>Embryophyta</taxon>
        <taxon>Tracheophyta</taxon>
        <taxon>Spermatophyta</taxon>
        <taxon>Magnoliopsida</taxon>
        <taxon>eudicotyledons</taxon>
        <taxon>Gunneridae</taxon>
        <taxon>Pentapetalae</taxon>
        <taxon>asterids</taxon>
        <taxon>campanulids</taxon>
        <taxon>Asterales</taxon>
        <taxon>Asteraceae</taxon>
        <taxon>Asteroideae</taxon>
        <taxon>Anthemideae</taxon>
        <taxon>Anthemidinae</taxon>
        <taxon>Tanacetum</taxon>
    </lineage>
</organism>
<gene>
    <name evidence="2" type="ORF">Tci_908901</name>
</gene>
<dbReference type="AlphaFoldDB" id="A0A699VMW2"/>
<protein>
    <recommendedName>
        <fullName evidence="3">Integrase, catalytic region, zinc finger, CCHC-type, peptidase aspartic, catalytic</fullName>
    </recommendedName>
</protein>